<dbReference type="SUPFAM" id="SSF56399">
    <property type="entry name" value="ADP-ribosylation"/>
    <property type="match status" value="1"/>
</dbReference>
<accession>A0A7S0ZXP1</accession>
<evidence type="ECO:0000256" key="11">
    <source>
        <dbReference type="SAM" id="MobiDB-lite"/>
    </source>
</evidence>
<dbReference type="PANTHER" id="PTHR14453">
    <property type="entry name" value="PARP/ZINC FINGER CCCH TYPE DOMAIN CONTAINING PROTEIN"/>
    <property type="match status" value="1"/>
</dbReference>
<reference evidence="15" key="1">
    <citation type="submission" date="2021-01" db="EMBL/GenBank/DDBJ databases">
        <authorList>
            <person name="Corre E."/>
            <person name="Pelletier E."/>
            <person name="Niang G."/>
            <person name="Scheremetjew M."/>
            <person name="Finn R."/>
            <person name="Kale V."/>
            <person name="Holt S."/>
            <person name="Cochrane G."/>
            <person name="Meng A."/>
            <person name="Brown T."/>
            <person name="Cohen L."/>
        </authorList>
    </citation>
    <scope>NUCLEOTIDE SEQUENCE</scope>
</reference>
<evidence type="ECO:0000256" key="6">
    <source>
        <dbReference type="ARBA" id="ARBA00022833"/>
    </source>
</evidence>
<dbReference type="EC" id="2.4.2.-" evidence="10"/>
<evidence type="ECO:0000256" key="10">
    <source>
        <dbReference type="RuleBase" id="RU362114"/>
    </source>
</evidence>
<evidence type="ECO:0000256" key="8">
    <source>
        <dbReference type="ARBA" id="ARBA00023242"/>
    </source>
</evidence>
<dbReference type="GO" id="GO:0005737">
    <property type="term" value="C:cytoplasm"/>
    <property type="evidence" value="ECO:0007669"/>
    <property type="project" value="TreeGrafter"/>
</dbReference>
<keyword evidence="4" id="KW-0479">Metal-binding</keyword>
<dbReference type="CDD" id="cd01439">
    <property type="entry name" value="TCCD_inducible_PARP_like"/>
    <property type="match status" value="1"/>
</dbReference>
<dbReference type="InterPro" id="IPR009060">
    <property type="entry name" value="UBA-like_sf"/>
</dbReference>
<dbReference type="GO" id="GO:0005634">
    <property type="term" value="C:nucleus"/>
    <property type="evidence" value="ECO:0007669"/>
    <property type="project" value="UniProtKB-SubCell"/>
</dbReference>
<evidence type="ECO:0000259" key="12">
    <source>
        <dbReference type="PROSITE" id="PS50030"/>
    </source>
</evidence>
<dbReference type="PROSITE" id="PS52027">
    <property type="entry name" value="ZF_C2HC_C3H"/>
    <property type="match status" value="1"/>
</dbReference>
<dbReference type="PROSITE" id="PS50030">
    <property type="entry name" value="UBA"/>
    <property type="match status" value="1"/>
</dbReference>
<keyword evidence="2 10" id="KW-0328">Glycosyltransferase</keyword>
<dbReference type="InterPro" id="IPR012317">
    <property type="entry name" value="Poly(ADP-ribose)pol_cat_dom"/>
</dbReference>
<dbReference type="SMART" id="SM00165">
    <property type="entry name" value="UBA"/>
    <property type="match status" value="1"/>
</dbReference>
<dbReference type="SUPFAM" id="SSF46934">
    <property type="entry name" value="UBA-like"/>
    <property type="match status" value="1"/>
</dbReference>
<dbReference type="EMBL" id="HBFQ01014931">
    <property type="protein sequence ID" value="CAD8835980.1"/>
    <property type="molecule type" value="Transcribed_RNA"/>
</dbReference>
<keyword evidence="6" id="KW-0862">Zinc</keyword>
<dbReference type="Pfam" id="PF00644">
    <property type="entry name" value="PARP"/>
    <property type="match status" value="1"/>
</dbReference>
<sequence length="616" mass="68409">MDQREVNVGFSDDRFLRCVLVEAQRGAEEEKVKRISEEGFTPEVAQIALHVAHGNEQRALEICMSGLGFMGRSPSWSDGRQSHVRSPCRSAVARPVCERVGDRSPIPGALRSPSTWSVEASAKYRPRLASVEGDCGPQTIIRCHVCGQRYLTEKSLAIHLKACRKRFEQRQAKLPVEGRQLFLERSELPSGVDFLEQLLEPDSLRQEPEIEGAELDPRLETRQADADDLVPCEHCNRTFRADRVDRHRQACVCRPKDPCPLPPSMVWRSNHSRRSQALRTHQCELDRCPGPTNRLKALLAECEARARVDEPHKQTNSSTQRKCDGVASTKVAEHSGTMKAKQLETSTKGAPLGSKKIKWQSVATQKKSQAEPCKDLCPGPKLTSACAARRRHALNNVHVGVRRLPQKAALPRSNLSAAPRSPSPGRADVASVESLVESGLLSPCDSPTALRALTESLPSAEFVASYQVHAGPQCAMFEALRENLRVQRGSDNESLECELWHGTTWASVPKILRSGFNRSFAGRHGTRLGIGTYFSTDLAYSHRFCEANQKGTKVILLARVLVGRYCKGTSTDVEPPLLDESTGERYDSTVDNEEKPSIFAVFRDFQALPLLLLEFR</sequence>
<keyword evidence="3 10" id="KW-0808">Transferase</keyword>
<dbReference type="InterPro" id="IPR052056">
    <property type="entry name" value="Mono-ARTD/PARP"/>
</dbReference>
<evidence type="ECO:0000256" key="9">
    <source>
        <dbReference type="PROSITE-ProRule" id="PRU01371"/>
    </source>
</evidence>
<dbReference type="PANTHER" id="PTHR14453:SF67">
    <property type="entry name" value="POLY [ADP-RIBOSE] POLYMERASE"/>
    <property type="match status" value="1"/>
</dbReference>
<dbReference type="PROSITE" id="PS51059">
    <property type="entry name" value="PARP_CATALYTIC"/>
    <property type="match status" value="1"/>
</dbReference>
<name>A0A7S0ZXP1_NOCSC</name>
<dbReference type="Gene3D" id="1.10.8.10">
    <property type="entry name" value="DNA helicase RuvA subunit, C-terminal domain"/>
    <property type="match status" value="1"/>
</dbReference>
<dbReference type="GO" id="GO:0010629">
    <property type="term" value="P:negative regulation of gene expression"/>
    <property type="evidence" value="ECO:0007669"/>
    <property type="project" value="TreeGrafter"/>
</dbReference>
<keyword evidence="5 9" id="KW-0863">Zinc-finger</keyword>
<dbReference type="Pfam" id="PF13913">
    <property type="entry name" value="zf-C2HC_2"/>
    <property type="match status" value="2"/>
</dbReference>
<evidence type="ECO:0000259" key="13">
    <source>
        <dbReference type="PROSITE" id="PS51059"/>
    </source>
</evidence>
<evidence type="ECO:0000259" key="14">
    <source>
        <dbReference type="PROSITE" id="PS52027"/>
    </source>
</evidence>
<keyword evidence="7 10" id="KW-0520">NAD</keyword>
<dbReference type="InterPro" id="IPR015940">
    <property type="entry name" value="UBA"/>
</dbReference>
<evidence type="ECO:0000256" key="3">
    <source>
        <dbReference type="ARBA" id="ARBA00022679"/>
    </source>
</evidence>
<evidence type="ECO:0000256" key="2">
    <source>
        <dbReference type="ARBA" id="ARBA00022676"/>
    </source>
</evidence>
<dbReference type="GO" id="GO:0008270">
    <property type="term" value="F:zinc ion binding"/>
    <property type="evidence" value="ECO:0007669"/>
    <property type="project" value="UniProtKB-KW"/>
</dbReference>
<dbReference type="AlphaFoldDB" id="A0A7S0ZXP1"/>
<feature type="region of interest" description="Disordered" evidence="11">
    <location>
        <begin position="331"/>
        <end position="352"/>
    </location>
</feature>
<protein>
    <recommendedName>
        <fullName evidence="10">Poly [ADP-ribose] polymerase</fullName>
        <shortName evidence="10">PARP</shortName>
        <ecNumber evidence="10">2.4.2.-</ecNumber>
    </recommendedName>
</protein>
<evidence type="ECO:0000256" key="5">
    <source>
        <dbReference type="ARBA" id="ARBA00022771"/>
    </source>
</evidence>
<keyword evidence="8" id="KW-0539">Nucleus</keyword>
<feature type="domain" description="UBA" evidence="12">
    <location>
        <begin position="26"/>
        <end position="66"/>
    </location>
</feature>
<organism evidence="15">
    <name type="scientific">Noctiluca scintillans</name>
    <name type="common">Sea sparkle</name>
    <name type="synonym">Red tide dinoflagellate</name>
    <dbReference type="NCBI Taxonomy" id="2966"/>
    <lineage>
        <taxon>Eukaryota</taxon>
        <taxon>Sar</taxon>
        <taxon>Alveolata</taxon>
        <taxon>Dinophyceae</taxon>
        <taxon>Noctilucales</taxon>
        <taxon>Noctilucaceae</taxon>
        <taxon>Noctiluca</taxon>
    </lineage>
</organism>
<dbReference type="GO" id="GO:0003714">
    <property type="term" value="F:transcription corepressor activity"/>
    <property type="evidence" value="ECO:0007669"/>
    <property type="project" value="TreeGrafter"/>
</dbReference>
<feature type="domain" description="C2HC/C3H-type" evidence="14">
    <location>
        <begin position="228"/>
        <end position="257"/>
    </location>
</feature>
<evidence type="ECO:0000256" key="1">
    <source>
        <dbReference type="ARBA" id="ARBA00004123"/>
    </source>
</evidence>
<dbReference type="InterPro" id="IPR049899">
    <property type="entry name" value="Znf_C2HC_C3H"/>
</dbReference>
<feature type="domain" description="PARP catalytic" evidence="13">
    <location>
        <begin position="404"/>
        <end position="616"/>
    </location>
</feature>
<comment type="subcellular location">
    <subcellularLocation>
        <location evidence="1">Nucleus</location>
    </subcellularLocation>
</comment>
<gene>
    <name evidence="15" type="ORF">NSCI0253_LOCUS10328</name>
</gene>
<dbReference type="Gene3D" id="3.90.228.10">
    <property type="match status" value="1"/>
</dbReference>
<evidence type="ECO:0000256" key="7">
    <source>
        <dbReference type="ARBA" id="ARBA00023027"/>
    </source>
</evidence>
<dbReference type="GO" id="GO:0003950">
    <property type="term" value="F:NAD+ poly-ADP-ribosyltransferase activity"/>
    <property type="evidence" value="ECO:0007669"/>
    <property type="project" value="UniProtKB-UniRule"/>
</dbReference>
<evidence type="ECO:0000313" key="15">
    <source>
        <dbReference type="EMBL" id="CAD8835980.1"/>
    </source>
</evidence>
<proteinExistence type="predicted"/>
<evidence type="ECO:0000256" key="4">
    <source>
        <dbReference type="ARBA" id="ARBA00022723"/>
    </source>
</evidence>
<feature type="region of interest" description="Disordered" evidence="11">
    <location>
        <begin position="408"/>
        <end position="428"/>
    </location>
</feature>